<accession>A0A8E2FAH4</accession>
<gene>
    <name evidence="3" type="ORF">AOQ84DRAFT_372060</name>
</gene>
<dbReference type="Proteomes" id="UP000250140">
    <property type="component" value="Unassembled WGS sequence"/>
</dbReference>
<organism evidence="3 4">
    <name type="scientific">Glonium stellatum</name>
    <dbReference type="NCBI Taxonomy" id="574774"/>
    <lineage>
        <taxon>Eukaryota</taxon>
        <taxon>Fungi</taxon>
        <taxon>Dikarya</taxon>
        <taxon>Ascomycota</taxon>
        <taxon>Pezizomycotina</taxon>
        <taxon>Dothideomycetes</taxon>
        <taxon>Pleosporomycetidae</taxon>
        <taxon>Gloniales</taxon>
        <taxon>Gloniaceae</taxon>
        <taxon>Glonium</taxon>
    </lineage>
</organism>
<dbReference type="Pfam" id="PF17111">
    <property type="entry name" value="PigL_N"/>
    <property type="match status" value="1"/>
</dbReference>
<reference evidence="3 4" key="1">
    <citation type="journal article" date="2016" name="Nat. Commun.">
        <title>Ectomycorrhizal ecology is imprinted in the genome of the dominant symbiotic fungus Cenococcum geophilum.</title>
        <authorList>
            <consortium name="DOE Joint Genome Institute"/>
            <person name="Peter M."/>
            <person name="Kohler A."/>
            <person name="Ohm R.A."/>
            <person name="Kuo A."/>
            <person name="Krutzmann J."/>
            <person name="Morin E."/>
            <person name="Arend M."/>
            <person name="Barry K.W."/>
            <person name="Binder M."/>
            <person name="Choi C."/>
            <person name="Clum A."/>
            <person name="Copeland A."/>
            <person name="Grisel N."/>
            <person name="Haridas S."/>
            <person name="Kipfer T."/>
            <person name="LaButti K."/>
            <person name="Lindquist E."/>
            <person name="Lipzen A."/>
            <person name="Maire R."/>
            <person name="Meier B."/>
            <person name="Mihaltcheva S."/>
            <person name="Molinier V."/>
            <person name="Murat C."/>
            <person name="Poggeler S."/>
            <person name="Quandt C.A."/>
            <person name="Sperisen C."/>
            <person name="Tritt A."/>
            <person name="Tisserant E."/>
            <person name="Crous P.W."/>
            <person name="Henrissat B."/>
            <person name="Nehls U."/>
            <person name="Egli S."/>
            <person name="Spatafora J.W."/>
            <person name="Grigoriev I.V."/>
            <person name="Martin F.M."/>
        </authorList>
    </citation>
    <scope>NUCLEOTIDE SEQUENCE [LARGE SCALE GENOMIC DNA]</scope>
    <source>
        <strain evidence="3 4">CBS 207.34</strain>
    </source>
</reference>
<name>A0A8E2FAH4_9PEZI</name>
<dbReference type="PANTHER" id="PTHR38886:SF1">
    <property type="entry name" value="NACHT-NTPASE AND P-LOOP NTPASES N-TERMINAL DOMAIN-CONTAINING PROTEIN"/>
    <property type="match status" value="1"/>
</dbReference>
<feature type="domain" description="Azaphilone pigments biosynthesis cluster protein L N-terminal" evidence="1">
    <location>
        <begin position="15"/>
        <end position="138"/>
    </location>
</feature>
<dbReference type="EMBL" id="KV748701">
    <property type="protein sequence ID" value="OCL13576.1"/>
    <property type="molecule type" value="Genomic_DNA"/>
</dbReference>
<feature type="domain" description="Ubiquitin-like" evidence="2">
    <location>
        <begin position="169"/>
        <end position="237"/>
    </location>
</feature>
<dbReference type="Pfam" id="PF22893">
    <property type="entry name" value="ULD_2"/>
    <property type="match status" value="1"/>
</dbReference>
<dbReference type="InterPro" id="IPR031348">
    <property type="entry name" value="PigL_N"/>
</dbReference>
<evidence type="ECO:0000313" key="3">
    <source>
        <dbReference type="EMBL" id="OCL13576.1"/>
    </source>
</evidence>
<evidence type="ECO:0000259" key="1">
    <source>
        <dbReference type="Pfam" id="PF17111"/>
    </source>
</evidence>
<keyword evidence="4" id="KW-1185">Reference proteome</keyword>
<dbReference type="InterPro" id="IPR054464">
    <property type="entry name" value="ULD_fung"/>
</dbReference>
<sequence length="288" mass="32522">MVTSTFSLSVGDFIAAIQLVVKISDASKETGGASTELKFLYQELQQLRLVLEQLRDLPDDASPSQNHLDAVRGMVLTVKQLLEEFVAKIEKYKTTMQSNRPWRGVGRKVQWAVGMKEDVDRFRAMITMKIVTISILLAIPTGCDNLQIYSMLHSIQSNIPSSPSETLDDDIPFTDVLGRKSKLPYAYFRHADIFEARLECESKGLPGEDRVLQGRYEIVMTKPPYHFVTGKQWQQLAQNVQDARVLLVRDESSPMVGGPGLHVRLAIHPLFPPRQIHGDVNSPYFHFL</sequence>
<dbReference type="PANTHER" id="PTHR38886">
    <property type="entry name" value="SESA DOMAIN-CONTAINING PROTEIN"/>
    <property type="match status" value="1"/>
</dbReference>
<dbReference type="OrthoDB" id="3045089at2759"/>
<evidence type="ECO:0008006" key="5">
    <source>
        <dbReference type="Google" id="ProtNLM"/>
    </source>
</evidence>
<proteinExistence type="predicted"/>
<dbReference type="AlphaFoldDB" id="A0A8E2FAH4"/>
<evidence type="ECO:0000313" key="4">
    <source>
        <dbReference type="Proteomes" id="UP000250140"/>
    </source>
</evidence>
<evidence type="ECO:0000259" key="2">
    <source>
        <dbReference type="Pfam" id="PF22893"/>
    </source>
</evidence>
<protein>
    <recommendedName>
        <fullName evidence="5">Fungal N-terminal domain-containing protein</fullName>
    </recommendedName>
</protein>